<protein>
    <submittedName>
        <fullName evidence="2">OBP41</fullName>
    </submittedName>
</protein>
<accession>A0A6H0D4B9</accession>
<dbReference type="Gene3D" id="1.10.238.20">
    <property type="entry name" value="Pheromone/general odorant binding protein domain"/>
    <property type="match status" value="1"/>
</dbReference>
<dbReference type="AlphaFoldDB" id="A0A6H0D4B9"/>
<organism evidence="2">
    <name type="scientific">Episyrphus balteatus</name>
    <name type="common">Marmalade hoverfly</name>
    <name type="synonym">Syrphus balteaus</name>
    <dbReference type="NCBI Taxonomy" id="286459"/>
    <lineage>
        <taxon>Eukaryota</taxon>
        <taxon>Metazoa</taxon>
        <taxon>Ecdysozoa</taxon>
        <taxon>Arthropoda</taxon>
        <taxon>Hexapoda</taxon>
        <taxon>Insecta</taxon>
        <taxon>Pterygota</taxon>
        <taxon>Neoptera</taxon>
        <taxon>Endopterygota</taxon>
        <taxon>Diptera</taxon>
        <taxon>Brachycera</taxon>
        <taxon>Muscomorpha</taxon>
        <taxon>Syrphoidea</taxon>
        <taxon>Syrphidae</taxon>
        <taxon>Syrphinae</taxon>
        <taxon>Syrphini</taxon>
        <taxon>Episyrphus</taxon>
    </lineage>
</organism>
<name>A0A6H0D4B9_EPIBA</name>
<evidence type="ECO:0000256" key="1">
    <source>
        <dbReference type="SAM" id="SignalP"/>
    </source>
</evidence>
<feature type="chain" id="PRO_5026119251" evidence="1">
    <location>
        <begin position="19"/>
        <end position="126"/>
    </location>
</feature>
<dbReference type="CDD" id="cd23992">
    <property type="entry name" value="PBP_GOBP"/>
    <property type="match status" value="1"/>
</dbReference>
<evidence type="ECO:0000313" key="2">
    <source>
        <dbReference type="EMBL" id="QIS77233.1"/>
    </source>
</evidence>
<dbReference type="InterPro" id="IPR006170">
    <property type="entry name" value="PBP/GOBP"/>
</dbReference>
<sequence length="126" mass="13852">MKFFIVVILVAICGSALCGENDWEDNLKQCADKNKVKLDELKDALNAKIKEADVTNDMKCAFLCTAEKEKIIQNGAFQPQVYAEAVAATADKDQVAKITSECNLKGKDDCETAYKVGVCIAKFHNK</sequence>
<reference evidence="2" key="1">
    <citation type="submission" date="2020-03" db="EMBL/GenBank/DDBJ databases">
        <authorList>
            <person name="Jia H.R."/>
        </authorList>
    </citation>
    <scope>NUCLEOTIDE SEQUENCE</scope>
</reference>
<dbReference type="InterPro" id="IPR036728">
    <property type="entry name" value="PBP_GOBP_sf"/>
</dbReference>
<dbReference type="GO" id="GO:0005549">
    <property type="term" value="F:odorant binding"/>
    <property type="evidence" value="ECO:0007669"/>
    <property type="project" value="InterPro"/>
</dbReference>
<dbReference type="SMART" id="SM00708">
    <property type="entry name" value="PhBP"/>
    <property type="match status" value="1"/>
</dbReference>
<dbReference type="EMBL" id="MT247254">
    <property type="protein sequence ID" value="QIS77233.1"/>
    <property type="molecule type" value="mRNA"/>
</dbReference>
<feature type="signal peptide" evidence="1">
    <location>
        <begin position="1"/>
        <end position="18"/>
    </location>
</feature>
<dbReference type="Pfam" id="PF01395">
    <property type="entry name" value="PBP_GOBP"/>
    <property type="match status" value="1"/>
</dbReference>
<proteinExistence type="evidence at transcript level"/>
<dbReference type="SUPFAM" id="SSF47565">
    <property type="entry name" value="Insect pheromone/odorant-binding proteins"/>
    <property type="match status" value="1"/>
</dbReference>
<keyword evidence="1" id="KW-0732">Signal</keyword>